<evidence type="ECO:0000313" key="3">
    <source>
        <dbReference type="Proteomes" id="UP000318571"/>
    </source>
</evidence>
<feature type="signal peptide" evidence="1">
    <location>
        <begin position="1"/>
        <end position="16"/>
    </location>
</feature>
<gene>
    <name evidence="2" type="ORF">TCAL_03521</name>
</gene>
<keyword evidence="3" id="KW-1185">Reference proteome</keyword>
<feature type="chain" id="PRO_5022154856" evidence="1">
    <location>
        <begin position="17"/>
        <end position="110"/>
    </location>
</feature>
<keyword evidence="1" id="KW-0732">Signal</keyword>
<comment type="caution">
    <text evidence="2">The sequence shown here is derived from an EMBL/GenBank/DDBJ whole genome shotgun (WGS) entry which is preliminary data.</text>
</comment>
<dbReference type="Proteomes" id="UP000318571">
    <property type="component" value="Chromosome 5"/>
</dbReference>
<reference evidence="2 3" key="1">
    <citation type="journal article" date="2018" name="Nat. Ecol. Evol.">
        <title>Genomic signatures of mitonuclear coevolution across populations of Tigriopus californicus.</title>
        <authorList>
            <person name="Barreto F.S."/>
            <person name="Watson E.T."/>
            <person name="Lima T.G."/>
            <person name="Willett C.S."/>
            <person name="Edmands S."/>
            <person name="Li W."/>
            <person name="Burton R.S."/>
        </authorList>
    </citation>
    <scope>NUCLEOTIDE SEQUENCE [LARGE SCALE GENOMIC DNA]</scope>
    <source>
        <strain evidence="2 3">San Diego</strain>
    </source>
</reference>
<evidence type="ECO:0000256" key="1">
    <source>
        <dbReference type="SAM" id="SignalP"/>
    </source>
</evidence>
<accession>A0A553PGQ0</accession>
<name>A0A553PGQ0_TIGCA</name>
<evidence type="ECO:0000313" key="2">
    <source>
        <dbReference type="EMBL" id="TRY76861.1"/>
    </source>
</evidence>
<protein>
    <submittedName>
        <fullName evidence="2">Uncharacterized protein</fullName>
    </submittedName>
</protein>
<organism evidence="2 3">
    <name type="scientific">Tigriopus californicus</name>
    <name type="common">Marine copepod</name>
    <dbReference type="NCBI Taxonomy" id="6832"/>
    <lineage>
        <taxon>Eukaryota</taxon>
        <taxon>Metazoa</taxon>
        <taxon>Ecdysozoa</taxon>
        <taxon>Arthropoda</taxon>
        <taxon>Crustacea</taxon>
        <taxon>Multicrustacea</taxon>
        <taxon>Hexanauplia</taxon>
        <taxon>Copepoda</taxon>
        <taxon>Harpacticoida</taxon>
        <taxon>Harpacticidae</taxon>
        <taxon>Tigriopus</taxon>
    </lineage>
</organism>
<dbReference type="EMBL" id="VCGU01000004">
    <property type="protein sequence ID" value="TRY76861.1"/>
    <property type="molecule type" value="Genomic_DNA"/>
</dbReference>
<proteinExistence type="predicted"/>
<sequence length="110" mass="11737">MKSFIVFSCLLAVSLARPQGENAPLSADEVIQEQLDGAKRLEETAAQLRELPQADVDALILGVGPALGFDTDTRFNVANSIAVLEKTAEFLKTSAGPLVNLVKSLEAIQK</sequence>
<dbReference type="AlphaFoldDB" id="A0A553PGQ0"/>